<dbReference type="InterPro" id="IPR043129">
    <property type="entry name" value="ATPase_NBD"/>
</dbReference>
<dbReference type="Gene3D" id="3.90.640.10">
    <property type="entry name" value="Actin, Chain A, domain 4"/>
    <property type="match status" value="1"/>
</dbReference>
<dbReference type="SUPFAM" id="SSF100920">
    <property type="entry name" value="Heat shock protein 70kD (HSP70), peptide-binding domain"/>
    <property type="match status" value="1"/>
</dbReference>
<dbReference type="EC" id="3.6.4.10" evidence="2"/>
<reference evidence="9" key="1">
    <citation type="submission" date="2023-03" db="EMBL/GenBank/DDBJ databases">
        <title>Massive genome expansion in bonnet fungi (Mycena s.s.) driven by repeated elements and novel gene families across ecological guilds.</title>
        <authorList>
            <consortium name="Lawrence Berkeley National Laboratory"/>
            <person name="Harder C.B."/>
            <person name="Miyauchi S."/>
            <person name="Viragh M."/>
            <person name="Kuo A."/>
            <person name="Thoen E."/>
            <person name="Andreopoulos B."/>
            <person name="Lu D."/>
            <person name="Skrede I."/>
            <person name="Drula E."/>
            <person name="Henrissat B."/>
            <person name="Morin E."/>
            <person name="Kohler A."/>
            <person name="Barry K."/>
            <person name="LaButti K."/>
            <person name="Morin E."/>
            <person name="Salamov A."/>
            <person name="Lipzen A."/>
            <person name="Mereny Z."/>
            <person name="Hegedus B."/>
            <person name="Baldrian P."/>
            <person name="Stursova M."/>
            <person name="Weitz H."/>
            <person name="Taylor A."/>
            <person name="Grigoriev I.V."/>
            <person name="Nagy L.G."/>
            <person name="Martin F."/>
            <person name="Kauserud H."/>
        </authorList>
    </citation>
    <scope>NUCLEOTIDE SEQUENCE</scope>
    <source>
        <strain evidence="9">CBHHK067</strain>
    </source>
</reference>
<comment type="similarity">
    <text evidence="1 7">Belongs to the heat shock protein 70 family.</text>
</comment>
<dbReference type="InterPro" id="IPR013126">
    <property type="entry name" value="Hsp_70_fam"/>
</dbReference>
<dbReference type="FunFam" id="3.30.30.30:FF:000001">
    <property type="entry name" value="heat shock 70 kDa protein-like"/>
    <property type="match status" value="1"/>
</dbReference>
<proteinExistence type="inferred from homology"/>
<dbReference type="Gene3D" id="3.30.420.40">
    <property type="match status" value="2"/>
</dbReference>
<keyword evidence="10" id="KW-1185">Reference proteome</keyword>
<gene>
    <name evidence="9" type="ORF">B0H17DRAFT_1064267</name>
</gene>
<comment type="caution">
    <text evidence="9">The sequence shown here is derived from an EMBL/GenBank/DDBJ whole genome shotgun (WGS) entry which is preliminary data.</text>
</comment>
<dbReference type="InterPro" id="IPR029047">
    <property type="entry name" value="HSP70_peptide-bd_sf"/>
</dbReference>
<dbReference type="GO" id="GO:0140662">
    <property type="term" value="F:ATP-dependent protein folding chaperone"/>
    <property type="evidence" value="ECO:0007669"/>
    <property type="project" value="InterPro"/>
</dbReference>
<accession>A0AAD7GJA1</accession>
<feature type="signal peptide" evidence="8">
    <location>
        <begin position="1"/>
        <end position="44"/>
    </location>
</feature>
<dbReference type="PROSITE" id="PS01036">
    <property type="entry name" value="HSP70_3"/>
    <property type="match status" value="1"/>
</dbReference>
<comment type="catalytic activity">
    <reaction evidence="6">
        <text>ATP + H2O = ADP + phosphate + H(+)</text>
        <dbReference type="Rhea" id="RHEA:13065"/>
        <dbReference type="ChEBI" id="CHEBI:15377"/>
        <dbReference type="ChEBI" id="CHEBI:15378"/>
        <dbReference type="ChEBI" id="CHEBI:30616"/>
        <dbReference type="ChEBI" id="CHEBI:43474"/>
        <dbReference type="ChEBI" id="CHEBI:456216"/>
        <dbReference type="EC" id="3.6.4.10"/>
    </reaction>
</comment>
<feature type="chain" id="PRO_5042251707" description="non-chaperonin molecular chaperone ATPase" evidence="8">
    <location>
        <begin position="45"/>
        <end position="634"/>
    </location>
</feature>
<keyword evidence="3 7" id="KW-0547">Nucleotide-binding</keyword>
<evidence type="ECO:0000256" key="1">
    <source>
        <dbReference type="ARBA" id="ARBA00007381"/>
    </source>
</evidence>
<organism evidence="9 10">
    <name type="scientific">Mycena rosella</name>
    <name type="common">Pink bonnet</name>
    <name type="synonym">Agaricus rosellus</name>
    <dbReference type="NCBI Taxonomy" id="1033263"/>
    <lineage>
        <taxon>Eukaryota</taxon>
        <taxon>Fungi</taxon>
        <taxon>Dikarya</taxon>
        <taxon>Basidiomycota</taxon>
        <taxon>Agaricomycotina</taxon>
        <taxon>Agaricomycetes</taxon>
        <taxon>Agaricomycetidae</taxon>
        <taxon>Agaricales</taxon>
        <taxon>Marasmiineae</taxon>
        <taxon>Mycenaceae</taxon>
        <taxon>Mycena</taxon>
    </lineage>
</organism>
<keyword evidence="8" id="KW-0732">Signal</keyword>
<dbReference type="InterPro" id="IPR042050">
    <property type="entry name" value="BIP_NBD"/>
</dbReference>
<sequence length="634" mass="70036">MSRFSRAHRRRPTRAQARTAISSFSLLFLAVLAIICLCPVATQAQEHHRLNMDCHSCLDLGTTLVHFASVQRGGQVEIIANDQGHRITPSWVSVGDSAKSAFHSNPTNTVFDAKRLIGRKMDDQNMRQDIKHFPFQVKDKNGKPSITVQYQGENRDFSPEEISAMVLVKMKETAEAYLGEKVTHAVITVPAYFNDAQRTATKDAGTIAGLNVLRVLNEPTAAALAYGLNKDGPRGTFDVSLLSIEGGVFEVLATAGDTHLGGEDFDNRVIDYFVKSYKKKTGTDVTNNVRALGKLKREVEKAKRTLSNQQSTRIEIESFENGIDFSETLTRAKFEELNMDLFRKTMGPVERVLRDANIKKEQVDEIVLVGGSTRIPKVQQLLTEYFGKELSKGINPDEAVAYGAAGNGAVILDVIPLTLGIETTGGVFAKVISRGTTIPTKHRQTFSTAADNQETVLIQVFEGERSMTKDNNHLGKFELSGIPPAFEVDANGILTVGASDKGSGNHKSITITNEAGRFTKEQIDAMIAESEQFAAQDEMQRKRIETLNSLSTLVYGTRTEFQDQGGLGHKLKEIDKTELSALLKESMQWMEEEGPSASLEDLEEKLDAVQRAVAVYRSNAEESQDHWEHNPDEL</sequence>
<dbReference type="PANTHER" id="PTHR19375">
    <property type="entry name" value="HEAT SHOCK PROTEIN 70KDA"/>
    <property type="match status" value="1"/>
</dbReference>
<dbReference type="InterPro" id="IPR029048">
    <property type="entry name" value="HSP70_C_sf"/>
</dbReference>
<keyword evidence="9" id="KW-0346">Stress response</keyword>
<protein>
    <recommendedName>
        <fullName evidence="2">non-chaperonin molecular chaperone ATPase</fullName>
        <ecNumber evidence="2">3.6.4.10</ecNumber>
    </recommendedName>
</protein>
<dbReference type="SUPFAM" id="SSF100934">
    <property type="entry name" value="Heat shock protein 70kD (HSP70), C-terminal subdomain"/>
    <property type="match status" value="1"/>
</dbReference>
<evidence type="ECO:0000256" key="8">
    <source>
        <dbReference type="SAM" id="SignalP"/>
    </source>
</evidence>
<evidence type="ECO:0000256" key="7">
    <source>
        <dbReference type="RuleBase" id="RU003322"/>
    </source>
</evidence>
<dbReference type="PRINTS" id="PR00301">
    <property type="entry name" value="HEATSHOCK70"/>
</dbReference>
<dbReference type="Proteomes" id="UP001221757">
    <property type="component" value="Unassembled WGS sequence"/>
</dbReference>
<dbReference type="SUPFAM" id="SSF53067">
    <property type="entry name" value="Actin-like ATPase domain"/>
    <property type="match status" value="2"/>
</dbReference>
<dbReference type="FunFam" id="3.90.640.10:FF:000002">
    <property type="entry name" value="Heat shock 70 kDa"/>
    <property type="match status" value="1"/>
</dbReference>
<dbReference type="EMBL" id="JARKIE010000063">
    <property type="protein sequence ID" value="KAJ7690637.1"/>
    <property type="molecule type" value="Genomic_DNA"/>
</dbReference>
<dbReference type="CDD" id="cd10241">
    <property type="entry name" value="ASKHA_NBD_HSP70_BiP"/>
    <property type="match status" value="1"/>
</dbReference>
<evidence type="ECO:0000313" key="9">
    <source>
        <dbReference type="EMBL" id="KAJ7690637.1"/>
    </source>
</evidence>
<evidence type="ECO:0000256" key="3">
    <source>
        <dbReference type="ARBA" id="ARBA00022741"/>
    </source>
</evidence>
<name>A0AAD7GJA1_MYCRO</name>
<evidence type="ECO:0000313" key="10">
    <source>
        <dbReference type="Proteomes" id="UP001221757"/>
    </source>
</evidence>
<evidence type="ECO:0000256" key="2">
    <source>
        <dbReference type="ARBA" id="ARBA00012554"/>
    </source>
</evidence>
<dbReference type="InterPro" id="IPR018181">
    <property type="entry name" value="Heat_shock_70_CS"/>
</dbReference>
<dbReference type="Pfam" id="PF00012">
    <property type="entry name" value="HSP70"/>
    <property type="match status" value="1"/>
</dbReference>
<dbReference type="AlphaFoldDB" id="A0AAD7GJA1"/>
<evidence type="ECO:0000256" key="6">
    <source>
        <dbReference type="ARBA" id="ARBA00048056"/>
    </source>
</evidence>
<dbReference type="Gene3D" id="2.60.34.10">
    <property type="entry name" value="Substrate Binding Domain Of DNAk, Chain A, domain 1"/>
    <property type="match status" value="1"/>
</dbReference>
<keyword evidence="4" id="KW-0256">Endoplasmic reticulum</keyword>
<dbReference type="Gene3D" id="1.20.1270.10">
    <property type="match status" value="1"/>
</dbReference>
<dbReference type="GO" id="GO:0005524">
    <property type="term" value="F:ATP binding"/>
    <property type="evidence" value="ECO:0007669"/>
    <property type="project" value="UniProtKB-KW"/>
</dbReference>
<keyword evidence="5 7" id="KW-0067">ATP-binding</keyword>
<dbReference type="Gene3D" id="3.30.30.30">
    <property type="match status" value="1"/>
</dbReference>
<evidence type="ECO:0000256" key="4">
    <source>
        <dbReference type="ARBA" id="ARBA00022824"/>
    </source>
</evidence>
<dbReference type="FunFam" id="2.60.34.10:FF:000012">
    <property type="entry name" value="Heat shock 70 kDa protein"/>
    <property type="match status" value="1"/>
</dbReference>
<evidence type="ECO:0000256" key="5">
    <source>
        <dbReference type="ARBA" id="ARBA00022840"/>
    </source>
</evidence>